<reference evidence="3" key="1">
    <citation type="submission" date="2021-02" db="EMBL/GenBank/DDBJ databases">
        <authorList>
            <person name="Nowell W R."/>
        </authorList>
    </citation>
    <scope>NUCLEOTIDE SEQUENCE</scope>
</reference>
<evidence type="ECO:0000313" key="2">
    <source>
        <dbReference type="EMBL" id="CAF4045286.1"/>
    </source>
</evidence>
<dbReference type="Proteomes" id="UP000663874">
    <property type="component" value="Unassembled WGS sequence"/>
</dbReference>
<feature type="non-terminal residue" evidence="3">
    <location>
        <position position="1"/>
    </location>
</feature>
<evidence type="ECO:0000256" key="1">
    <source>
        <dbReference type="SAM" id="MobiDB-lite"/>
    </source>
</evidence>
<accession>A0A819VTS0</accession>
<evidence type="ECO:0000313" key="5">
    <source>
        <dbReference type="Proteomes" id="UP000663874"/>
    </source>
</evidence>
<feature type="compositionally biased region" description="Low complexity" evidence="1">
    <location>
        <begin position="38"/>
        <end position="54"/>
    </location>
</feature>
<evidence type="ECO:0000313" key="4">
    <source>
        <dbReference type="EMBL" id="CAF4116053.1"/>
    </source>
</evidence>
<feature type="region of interest" description="Disordered" evidence="1">
    <location>
        <begin position="38"/>
        <end position="60"/>
    </location>
</feature>
<gene>
    <name evidence="3" type="ORF">FNK824_LOCUS31981</name>
    <name evidence="4" type="ORF">JBS370_LOCUS32416</name>
    <name evidence="2" type="ORF">OTI717_LOCUS31349</name>
</gene>
<dbReference type="Proteomes" id="UP000663836">
    <property type="component" value="Unassembled WGS sequence"/>
</dbReference>
<organism evidence="3 5">
    <name type="scientific">Rotaria sordida</name>
    <dbReference type="NCBI Taxonomy" id="392033"/>
    <lineage>
        <taxon>Eukaryota</taxon>
        <taxon>Metazoa</taxon>
        <taxon>Spiralia</taxon>
        <taxon>Gnathifera</taxon>
        <taxon>Rotifera</taxon>
        <taxon>Eurotatoria</taxon>
        <taxon>Bdelloidea</taxon>
        <taxon>Philodinida</taxon>
        <taxon>Philodinidae</taxon>
        <taxon>Rotaria</taxon>
    </lineage>
</organism>
<dbReference type="EMBL" id="CAJOAX010008923">
    <property type="protein sequence ID" value="CAF4045286.1"/>
    <property type="molecule type" value="Genomic_DNA"/>
</dbReference>
<name>A0A819VTS0_9BILA</name>
<dbReference type="Proteomes" id="UP000663823">
    <property type="component" value="Unassembled WGS sequence"/>
</dbReference>
<dbReference type="EMBL" id="CAJOBE010010660">
    <property type="protein sequence ID" value="CAF4113811.1"/>
    <property type="molecule type" value="Genomic_DNA"/>
</dbReference>
<proteinExistence type="predicted"/>
<comment type="caution">
    <text evidence="3">The sequence shown here is derived from an EMBL/GenBank/DDBJ whole genome shotgun (WGS) entry which is preliminary data.</text>
</comment>
<sequence length="60" mass="6645">TTPCYLSSQYLFDSSLTDELAVFAFTSAAVNQQHNDLNKSLSNSLSDNSSTNLTNKKKKR</sequence>
<evidence type="ECO:0000313" key="3">
    <source>
        <dbReference type="EMBL" id="CAF4113811.1"/>
    </source>
</evidence>
<dbReference type="EMBL" id="CAJOBD010008580">
    <property type="protein sequence ID" value="CAF4116053.1"/>
    <property type="molecule type" value="Genomic_DNA"/>
</dbReference>
<protein>
    <submittedName>
        <fullName evidence="3">Uncharacterized protein</fullName>
    </submittedName>
</protein>
<dbReference type="AlphaFoldDB" id="A0A819VTS0"/>